<evidence type="ECO:0000313" key="1">
    <source>
        <dbReference type="EMBL" id="WWV65791.1"/>
    </source>
</evidence>
<gene>
    <name evidence="1" type="ORF">NEE14_012415</name>
</gene>
<organism evidence="1 2">
    <name type="scientific">Parabacteroides absconsus</name>
    <dbReference type="NCBI Taxonomy" id="2951805"/>
    <lineage>
        <taxon>Bacteria</taxon>
        <taxon>Pseudomonadati</taxon>
        <taxon>Bacteroidota</taxon>
        <taxon>Bacteroidia</taxon>
        <taxon>Bacteroidales</taxon>
        <taxon>Tannerellaceae</taxon>
        <taxon>Parabacteroides</taxon>
    </lineage>
</organism>
<evidence type="ECO:0008006" key="3">
    <source>
        <dbReference type="Google" id="ProtNLM"/>
    </source>
</evidence>
<keyword evidence="2" id="KW-1185">Reference proteome</keyword>
<sequence length="277" mass="32868">MFYYKNWDRFCKSLTKTGITLCTAEQSLKLSKDERFVVLKHDVETFVSRAYRLAKIEHKYDICGSYYVQAYLLSDPENIRLLKEMQEWGHEISYHYDVLDAHAGDYKAAEESFKSYMKVFADNGFTFNTICQHGNPVKKRVGYTSNRDFFRNEEIHSHYPELVDMVVDYSKHTKHDYNYISDVCYRWNNITLPETNDLYPEVKNTRIGGFNNLLKLVQSTDKSYVISTHPHRWMSAAWKINLKIAMFRVVRETVMVARHIPGVEWILNKFYFLAKRI</sequence>
<evidence type="ECO:0000313" key="2">
    <source>
        <dbReference type="Proteomes" id="UP001320603"/>
    </source>
</evidence>
<protein>
    <recommendedName>
        <fullName evidence="3">Polysaccharide deacetylase</fullName>
    </recommendedName>
</protein>
<reference evidence="1 2" key="1">
    <citation type="submission" date="2024-02" db="EMBL/GenBank/DDBJ databases">
        <title>Whole genome sequencing of Parabacteroides sp. AD58.</title>
        <authorList>
            <person name="Chaplin A.V."/>
            <person name="Pikina A.P."/>
            <person name="Sokolova S.R."/>
            <person name="Korostin D.O."/>
            <person name="Efimov B.A."/>
        </authorList>
    </citation>
    <scope>NUCLEOTIDE SEQUENCE [LARGE SCALE GENOMIC DNA]</scope>
    <source>
        <strain evidence="1 2">AD58</strain>
    </source>
</reference>
<accession>A0ABZ2IJR4</accession>
<name>A0ABZ2IJR4_9BACT</name>
<dbReference type="Proteomes" id="UP001320603">
    <property type="component" value="Chromosome"/>
</dbReference>
<dbReference type="RefSeq" id="WP_251968454.1">
    <property type="nucleotide sequence ID" value="NZ_CP146284.1"/>
</dbReference>
<proteinExistence type="predicted"/>
<dbReference type="EMBL" id="CP146284">
    <property type="protein sequence ID" value="WWV65791.1"/>
    <property type="molecule type" value="Genomic_DNA"/>
</dbReference>